<evidence type="ECO:0000313" key="8">
    <source>
        <dbReference type="Proteomes" id="UP000487929"/>
    </source>
</evidence>
<comment type="cofactor">
    <cofactor evidence="1">
        <name>Zn(2+)</name>
        <dbReference type="ChEBI" id="CHEBI:29105"/>
    </cofactor>
</comment>
<dbReference type="SUPFAM" id="SSF52768">
    <property type="entry name" value="Arginase/deacetylase"/>
    <property type="match status" value="1"/>
</dbReference>
<name>A0A7X4W729_9GAMM</name>
<evidence type="ECO:0000256" key="2">
    <source>
        <dbReference type="ARBA" id="ARBA00005947"/>
    </source>
</evidence>
<evidence type="ECO:0000313" key="7">
    <source>
        <dbReference type="EMBL" id="NAW35489.1"/>
    </source>
</evidence>
<evidence type="ECO:0000256" key="3">
    <source>
        <dbReference type="ARBA" id="ARBA00022723"/>
    </source>
</evidence>
<reference evidence="7 8" key="1">
    <citation type="submission" date="2019-12" db="EMBL/GenBank/DDBJ databases">
        <title>Draft genome sequencing of Halomonas alimentaria DSM 15356.</title>
        <authorList>
            <person name="Pandiyan K."/>
            <person name="Kushwaha P."/>
            <person name="Gowdham M."/>
            <person name="Chakdar H."/>
            <person name="Singh A."/>
            <person name="Kumar M."/>
            <person name="Saxena A.K."/>
        </authorList>
    </citation>
    <scope>NUCLEOTIDE SEQUENCE [LARGE SCALE GENOMIC DNA]</scope>
    <source>
        <strain evidence="7 8">DSM 15356</strain>
    </source>
</reference>
<dbReference type="Gene3D" id="3.40.800.20">
    <property type="entry name" value="Histone deacetylase domain"/>
    <property type="match status" value="1"/>
</dbReference>
<keyword evidence="4" id="KW-0378">Hydrolase</keyword>
<dbReference type="InterPro" id="IPR023696">
    <property type="entry name" value="Ureohydrolase_dom_sf"/>
</dbReference>
<dbReference type="PANTHER" id="PTHR10625">
    <property type="entry name" value="HISTONE DEACETYLASE HDAC1-RELATED"/>
    <property type="match status" value="1"/>
</dbReference>
<dbReference type="InterPro" id="IPR023801">
    <property type="entry name" value="His_deacetylse_dom"/>
</dbReference>
<protein>
    <submittedName>
        <fullName evidence="7">Histone deacetylase family protein</fullName>
    </submittedName>
</protein>
<dbReference type="OrthoDB" id="9808367at2"/>
<evidence type="ECO:0000256" key="5">
    <source>
        <dbReference type="ARBA" id="ARBA00022833"/>
    </source>
</evidence>
<dbReference type="Pfam" id="PF00850">
    <property type="entry name" value="Hist_deacetyl"/>
    <property type="match status" value="1"/>
</dbReference>
<evidence type="ECO:0000256" key="4">
    <source>
        <dbReference type="ARBA" id="ARBA00022801"/>
    </source>
</evidence>
<sequence>MRIYHSDATKARRARTELDGGQLVPPWECPERVDMILAGLREAGVGEVFSPAEHGLAPVLAVHDADYVDFLASCWDDWRALGREGEAIAWVWPTRTMPGRRIPSCVDGRLGHYALGADTSICAGTFEAAMASKDVALSALDHVLASGEPAFGLCRPPGHHAAVDQFGGYCFFNNAAVAAQRALDAGLSRVAILDVDFHHGNGTQQIFERRSDVLFVSIHGDPMTCFPYFMGHADEVGEGDGAGYTVNYPLPEGSSAEVWFHVLEAAKERIREAGCELLIVSLGVDTFAGDPISAFTLASEDFTEMGRRLAALGLPTLVLMEGGYAVAEIGTNVANVLGGFEQGQAAKRG</sequence>
<evidence type="ECO:0000259" key="6">
    <source>
        <dbReference type="Pfam" id="PF00850"/>
    </source>
</evidence>
<dbReference type="InterPro" id="IPR037138">
    <property type="entry name" value="His_deacetylse_dom_sf"/>
</dbReference>
<comment type="caution">
    <text evidence="7">The sequence shown here is derived from an EMBL/GenBank/DDBJ whole genome shotgun (WGS) entry which is preliminary data.</text>
</comment>
<comment type="similarity">
    <text evidence="2">Belongs to the histone deacetylase family.</text>
</comment>
<keyword evidence="3" id="KW-0479">Metal-binding</keyword>
<dbReference type="GO" id="GO:0046872">
    <property type="term" value="F:metal ion binding"/>
    <property type="evidence" value="ECO:0007669"/>
    <property type="project" value="UniProtKB-KW"/>
</dbReference>
<proteinExistence type="inferred from homology"/>
<dbReference type="GO" id="GO:0004407">
    <property type="term" value="F:histone deacetylase activity"/>
    <property type="evidence" value="ECO:0007669"/>
    <property type="project" value="TreeGrafter"/>
</dbReference>
<dbReference type="PANTHER" id="PTHR10625:SF17">
    <property type="entry name" value="HISTONE DEACETYLASE 8"/>
    <property type="match status" value="1"/>
</dbReference>
<gene>
    <name evidence="7" type="ORF">GRB96_13845</name>
</gene>
<organism evidence="7 8">
    <name type="scientific">Halomonas alimentaria</name>
    <dbReference type="NCBI Taxonomy" id="147248"/>
    <lineage>
        <taxon>Bacteria</taxon>
        <taxon>Pseudomonadati</taxon>
        <taxon>Pseudomonadota</taxon>
        <taxon>Gammaproteobacteria</taxon>
        <taxon>Oceanospirillales</taxon>
        <taxon>Halomonadaceae</taxon>
        <taxon>Halomonas</taxon>
    </lineage>
</organism>
<dbReference type="EMBL" id="WUTT01000001">
    <property type="protein sequence ID" value="NAW35489.1"/>
    <property type="molecule type" value="Genomic_DNA"/>
</dbReference>
<dbReference type="Proteomes" id="UP000487929">
    <property type="component" value="Unassembled WGS sequence"/>
</dbReference>
<evidence type="ECO:0000256" key="1">
    <source>
        <dbReference type="ARBA" id="ARBA00001947"/>
    </source>
</evidence>
<dbReference type="AlphaFoldDB" id="A0A7X4W729"/>
<dbReference type="RefSeq" id="WP_161432668.1">
    <property type="nucleotide sequence ID" value="NZ_WUTT01000001.1"/>
</dbReference>
<accession>A0A7X4W729</accession>
<dbReference type="GO" id="GO:0040029">
    <property type="term" value="P:epigenetic regulation of gene expression"/>
    <property type="evidence" value="ECO:0007669"/>
    <property type="project" value="TreeGrafter"/>
</dbReference>
<dbReference type="GO" id="GO:0016787">
    <property type="term" value="F:hydrolase activity"/>
    <property type="evidence" value="ECO:0007669"/>
    <property type="project" value="UniProtKB-KW"/>
</dbReference>
<dbReference type="PRINTS" id="PR01270">
    <property type="entry name" value="HDASUPER"/>
</dbReference>
<feature type="domain" description="Histone deacetylase" evidence="6">
    <location>
        <begin position="28"/>
        <end position="337"/>
    </location>
</feature>
<keyword evidence="5" id="KW-0862">Zinc</keyword>
<keyword evidence="8" id="KW-1185">Reference proteome</keyword>
<dbReference type="CDD" id="cd10001">
    <property type="entry name" value="HDAC_classII_APAH"/>
    <property type="match status" value="1"/>
</dbReference>
<dbReference type="InterPro" id="IPR000286">
    <property type="entry name" value="HDACs"/>
</dbReference>